<evidence type="ECO:0000313" key="4">
    <source>
        <dbReference type="Proteomes" id="UP000666240"/>
    </source>
</evidence>
<dbReference type="InterPro" id="IPR003615">
    <property type="entry name" value="HNH_nuc"/>
</dbReference>
<evidence type="ECO:0000313" key="3">
    <source>
        <dbReference type="EMBL" id="MBP0441362.1"/>
    </source>
</evidence>
<keyword evidence="3" id="KW-0378">Hydrolase</keyword>
<dbReference type="Gene3D" id="1.10.30.50">
    <property type="match status" value="1"/>
</dbReference>
<feature type="domain" description="HNH nuclease" evidence="2">
    <location>
        <begin position="12"/>
        <end position="64"/>
    </location>
</feature>
<dbReference type="Pfam" id="PF01844">
    <property type="entry name" value="HNH"/>
    <property type="match status" value="1"/>
</dbReference>
<accession>A0A8J7R3Y8</accession>
<sequence length="130" mass="14935">MARRKSFSNKDRARIFVAHDGICHLCGGHIQIGQAWDLEHVIAWELSRDDSDKNLRPAHRKCHKIKTHKHDRPAISKAKNLEAKHRGFFRSAKSIDSRGFQSTSDRSAPPNPLPRRHLFVRKSEDPPEMG</sequence>
<keyword evidence="3" id="KW-0540">Nuclease</keyword>
<name>A0A8J7R3Y8_9HYPH</name>
<dbReference type="RefSeq" id="WP_209337387.1">
    <property type="nucleotide sequence ID" value="NZ_JAGIYY010000013.1"/>
</dbReference>
<dbReference type="Proteomes" id="UP000666240">
    <property type="component" value="Unassembled WGS sequence"/>
</dbReference>
<dbReference type="SMART" id="SM00507">
    <property type="entry name" value="HNHc"/>
    <property type="match status" value="1"/>
</dbReference>
<protein>
    <submittedName>
        <fullName evidence="3">HNH endonuclease</fullName>
    </submittedName>
</protein>
<organism evidence="3 4">
    <name type="scientific">Tianweitania sediminis</name>
    <dbReference type="NCBI Taxonomy" id="1502156"/>
    <lineage>
        <taxon>Bacteria</taxon>
        <taxon>Pseudomonadati</taxon>
        <taxon>Pseudomonadota</taxon>
        <taxon>Alphaproteobacteria</taxon>
        <taxon>Hyphomicrobiales</taxon>
        <taxon>Phyllobacteriaceae</taxon>
        <taxon>Tianweitania</taxon>
    </lineage>
</organism>
<gene>
    <name evidence="3" type="ORF">J5Y06_22185</name>
</gene>
<dbReference type="AlphaFoldDB" id="A0A8J7R3Y8"/>
<proteinExistence type="predicted"/>
<comment type="caution">
    <text evidence="3">The sequence shown here is derived from an EMBL/GenBank/DDBJ whole genome shotgun (WGS) entry which is preliminary data.</text>
</comment>
<dbReference type="GO" id="GO:0003676">
    <property type="term" value="F:nucleic acid binding"/>
    <property type="evidence" value="ECO:0007669"/>
    <property type="project" value="InterPro"/>
</dbReference>
<keyword evidence="4" id="KW-1185">Reference proteome</keyword>
<feature type="region of interest" description="Disordered" evidence="1">
    <location>
        <begin position="86"/>
        <end position="130"/>
    </location>
</feature>
<keyword evidence="3" id="KW-0255">Endonuclease</keyword>
<dbReference type="GO" id="GO:0008270">
    <property type="term" value="F:zinc ion binding"/>
    <property type="evidence" value="ECO:0007669"/>
    <property type="project" value="InterPro"/>
</dbReference>
<evidence type="ECO:0000259" key="2">
    <source>
        <dbReference type="SMART" id="SM00507"/>
    </source>
</evidence>
<dbReference type="InterPro" id="IPR002711">
    <property type="entry name" value="HNH"/>
</dbReference>
<dbReference type="CDD" id="cd00085">
    <property type="entry name" value="HNHc"/>
    <property type="match status" value="1"/>
</dbReference>
<dbReference type="EMBL" id="JAGIYY010000013">
    <property type="protein sequence ID" value="MBP0441362.1"/>
    <property type="molecule type" value="Genomic_DNA"/>
</dbReference>
<feature type="compositionally biased region" description="Basic and acidic residues" evidence="1">
    <location>
        <begin position="121"/>
        <end position="130"/>
    </location>
</feature>
<reference evidence="3" key="1">
    <citation type="submission" date="2021-03" db="EMBL/GenBank/DDBJ databases">
        <title>Genome sequencing and assembly of Tianweitania sediminis.</title>
        <authorList>
            <person name="Chhetri G."/>
        </authorList>
    </citation>
    <scope>NUCLEOTIDE SEQUENCE</scope>
    <source>
        <strain evidence="3">Z8</strain>
    </source>
</reference>
<dbReference type="GO" id="GO:0004519">
    <property type="term" value="F:endonuclease activity"/>
    <property type="evidence" value="ECO:0007669"/>
    <property type="project" value="UniProtKB-KW"/>
</dbReference>
<evidence type="ECO:0000256" key="1">
    <source>
        <dbReference type="SAM" id="MobiDB-lite"/>
    </source>
</evidence>